<reference evidence="6 8" key="2">
    <citation type="submission" date="2018-06" db="EMBL/GenBank/DDBJ databases">
        <authorList>
            <consortium name="Pathogen Informatics"/>
            <person name="Doyle S."/>
        </authorList>
    </citation>
    <scope>NUCLEOTIDE SEQUENCE [LARGE SCALE GENOMIC DNA]</scope>
    <source>
        <strain evidence="6 8">NCTC13832</strain>
    </source>
</reference>
<protein>
    <recommendedName>
        <fullName evidence="2">Signal transduction protein TRAP</fullName>
    </recommendedName>
    <alternativeName>
        <fullName evidence="3">Target of RNAIII-activating protein</fullName>
    </alternativeName>
</protein>
<keyword evidence="6" id="KW-0560">Oxidoreductase</keyword>
<dbReference type="Pfam" id="PF03992">
    <property type="entry name" value="ABM"/>
    <property type="match status" value="2"/>
</dbReference>
<dbReference type="PANTHER" id="PTHR33336">
    <property type="entry name" value="QUINOL MONOOXYGENASE YGIN-RELATED"/>
    <property type="match status" value="1"/>
</dbReference>
<keyword evidence="6" id="KW-0503">Monooxygenase</keyword>
<gene>
    <name evidence="6" type="ORF">NCTC13832_00965</name>
    <name evidence="5" type="ORF">TP70_08500</name>
</gene>
<dbReference type="AlphaFoldDB" id="A0A0D6XN47"/>
<evidence type="ECO:0000313" key="5">
    <source>
        <dbReference type="EMBL" id="KIX90264.1"/>
    </source>
</evidence>
<reference evidence="5 7" key="1">
    <citation type="submission" date="2015-01" db="EMBL/GenBank/DDBJ databases">
        <authorList>
            <person name="Guo J."/>
        </authorList>
    </citation>
    <scope>NUCLEOTIDE SEQUENCE [LARGE SCALE GENOMIC DNA]</scope>
    <source>
        <strain evidence="5 7">DSM 22147</strain>
    </source>
</reference>
<evidence type="ECO:0000313" key="7">
    <source>
        <dbReference type="Proteomes" id="UP000032366"/>
    </source>
</evidence>
<evidence type="ECO:0000256" key="1">
    <source>
        <dbReference type="ARBA" id="ARBA00009267"/>
    </source>
</evidence>
<dbReference type="Proteomes" id="UP000254100">
    <property type="component" value="Unassembled WGS sequence"/>
</dbReference>
<feature type="domain" description="ABM" evidence="4">
    <location>
        <begin position="114"/>
        <end position="201"/>
    </location>
</feature>
<dbReference type="EMBL" id="JXWY01000063">
    <property type="protein sequence ID" value="KIX90264.1"/>
    <property type="molecule type" value="Genomic_DNA"/>
</dbReference>
<organism evidence="6 8">
    <name type="scientific">Staphylococcus microti</name>
    <dbReference type="NCBI Taxonomy" id="569857"/>
    <lineage>
        <taxon>Bacteria</taxon>
        <taxon>Bacillati</taxon>
        <taxon>Bacillota</taxon>
        <taxon>Bacilli</taxon>
        <taxon>Bacillales</taxon>
        <taxon>Staphylococcaceae</taxon>
        <taxon>Staphylococcus</taxon>
    </lineage>
</organism>
<dbReference type="EMBL" id="UHDT01000001">
    <property type="protein sequence ID" value="SUM57291.1"/>
    <property type="molecule type" value="Genomic_DNA"/>
</dbReference>
<dbReference type="Gene3D" id="3.30.70.100">
    <property type="match status" value="1"/>
</dbReference>
<name>A0A0D6XN47_9STAP</name>
<evidence type="ECO:0000256" key="3">
    <source>
        <dbReference type="ARBA" id="ARBA00032861"/>
    </source>
</evidence>
<dbReference type="STRING" id="569857.TP70_08500"/>
<dbReference type="InterPro" id="IPR011008">
    <property type="entry name" value="Dimeric_a/b-barrel"/>
</dbReference>
<evidence type="ECO:0000256" key="2">
    <source>
        <dbReference type="ARBA" id="ARBA00018486"/>
    </source>
</evidence>
<dbReference type="OrthoDB" id="287932at2"/>
<dbReference type="InterPro" id="IPR050744">
    <property type="entry name" value="AI-2_Isomerase_LsrG"/>
</dbReference>
<comment type="similarity">
    <text evidence="1">Belongs to the TRAP family.</text>
</comment>
<evidence type="ECO:0000313" key="8">
    <source>
        <dbReference type="Proteomes" id="UP000254100"/>
    </source>
</evidence>
<keyword evidence="7" id="KW-1185">Reference proteome</keyword>
<accession>A0A0D6XN47</accession>
<feature type="domain" description="ABM" evidence="4">
    <location>
        <begin position="4"/>
        <end position="99"/>
    </location>
</feature>
<dbReference type="Proteomes" id="UP000032366">
    <property type="component" value="Unassembled WGS sequence"/>
</dbReference>
<sequence>MAEVFRLFQLGLAEGNDLEYIEVGKQNFKQSIAHEPGTLAMYAAHLPDDVNQKIVVERYKNEEAYQAHVNSTHFHTFKDLGQKVFRTHTVVNLHPKVFLQKNEALRVFEQTDLSVRLATVVVTDSAAFEDIVLPVMKQSIAEESGIFVMYAGTDIENPNTWYFFEIYENETTYKSHIEKSYFKSYIERSRSLVLEKNLQVLVGEMLVNQNG</sequence>
<dbReference type="PROSITE" id="PS51725">
    <property type="entry name" value="ABM"/>
    <property type="match status" value="2"/>
</dbReference>
<dbReference type="PANTHER" id="PTHR33336:SF3">
    <property type="entry name" value="ABM DOMAIN-CONTAINING PROTEIN"/>
    <property type="match status" value="1"/>
</dbReference>
<dbReference type="RefSeq" id="WP_044360979.1">
    <property type="nucleotide sequence ID" value="NZ_JXWY01000063.1"/>
</dbReference>
<evidence type="ECO:0000313" key="6">
    <source>
        <dbReference type="EMBL" id="SUM57291.1"/>
    </source>
</evidence>
<dbReference type="SUPFAM" id="SSF54909">
    <property type="entry name" value="Dimeric alpha+beta barrel"/>
    <property type="match status" value="2"/>
</dbReference>
<dbReference type="GO" id="GO:0004497">
    <property type="term" value="F:monooxygenase activity"/>
    <property type="evidence" value="ECO:0007669"/>
    <property type="project" value="UniProtKB-KW"/>
</dbReference>
<evidence type="ECO:0000259" key="4">
    <source>
        <dbReference type="PROSITE" id="PS51725"/>
    </source>
</evidence>
<proteinExistence type="inferred from homology"/>
<dbReference type="InterPro" id="IPR007138">
    <property type="entry name" value="ABM_dom"/>
</dbReference>